<dbReference type="Proteomes" id="UP000488956">
    <property type="component" value="Unassembled WGS sequence"/>
</dbReference>
<dbReference type="EMBL" id="QXGC01001925">
    <property type="protein sequence ID" value="KAE9193686.1"/>
    <property type="molecule type" value="Genomic_DNA"/>
</dbReference>
<evidence type="ECO:0000313" key="19">
    <source>
        <dbReference type="Proteomes" id="UP000488956"/>
    </source>
</evidence>
<dbReference type="EMBL" id="QXGD01002012">
    <property type="protein sequence ID" value="KAE9195102.1"/>
    <property type="molecule type" value="Genomic_DNA"/>
</dbReference>
<gene>
    <name evidence="10" type="ORF">PF001_g21563</name>
    <name evidence="9" type="ORF">PF002_g23419</name>
    <name evidence="8" type="ORF">PF004_g20944</name>
    <name evidence="7" type="ORF">PF005_g23164</name>
    <name evidence="6" type="ORF">PF006_g21216</name>
    <name evidence="5" type="ORF">PF007_g22070</name>
    <name evidence="2" type="ORF">PF009_g23270</name>
    <name evidence="4" type="ORF">PF010_g21775</name>
    <name evidence="3" type="ORF">PF011_g20826</name>
</gene>
<dbReference type="EMBL" id="QXGE01001979">
    <property type="protein sequence ID" value="KAE9286175.1"/>
    <property type="molecule type" value="Genomic_DNA"/>
</dbReference>
<evidence type="ECO:0000313" key="11">
    <source>
        <dbReference type="Proteomes" id="UP000429523"/>
    </source>
</evidence>
<keyword evidence="12" id="KW-1185">Reference proteome</keyword>
<dbReference type="EMBL" id="QXGB01002170">
    <property type="protein sequence ID" value="KAE9180727.1"/>
    <property type="molecule type" value="Genomic_DNA"/>
</dbReference>
<dbReference type="EMBL" id="QXGA01001937">
    <property type="protein sequence ID" value="KAE9107037.1"/>
    <property type="molecule type" value="Genomic_DNA"/>
</dbReference>
<evidence type="ECO:0000313" key="4">
    <source>
        <dbReference type="EMBL" id="KAE9081974.1"/>
    </source>
</evidence>
<protein>
    <submittedName>
        <fullName evidence="6">Uncharacterized protein</fullName>
    </submittedName>
</protein>
<evidence type="ECO:0000313" key="8">
    <source>
        <dbReference type="EMBL" id="KAE9193686.1"/>
    </source>
</evidence>
<feature type="compositionally biased region" description="Acidic residues" evidence="1">
    <location>
        <begin position="19"/>
        <end position="49"/>
    </location>
</feature>
<feature type="compositionally biased region" description="Low complexity" evidence="1">
    <location>
        <begin position="64"/>
        <end position="75"/>
    </location>
</feature>
<organism evidence="6 15">
    <name type="scientific">Phytophthora fragariae</name>
    <dbReference type="NCBI Taxonomy" id="53985"/>
    <lineage>
        <taxon>Eukaryota</taxon>
        <taxon>Sar</taxon>
        <taxon>Stramenopiles</taxon>
        <taxon>Oomycota</taxon>
        <taxon>Peronosporomycetes</taxon>
        <taxon>Peronosporales</taxon>
        <taxon>Peronosporaceae</taxon>
        <taxon>Phytophthora</taxon>
    </lineage>
</organism>
<dbReference type="EMBL" id="QXFX01002003">
    <property type="protein sequence ID" value="KAE9081974.1"/>
    <property type="molecule type" value="Genomic_DNA"/>
</dbReference>
<evidence type="ECO:0000313" key="7">
    <source>
        <dbReference type="EMBL" id="KAE9180727.1"/>
    </source>
</evidence>
<accession>A0A6A3S013</accession>
<dbReference type="EMBL" id="QXGF01002019">
    <property type="protein sequence ID" value="KAE8926541.1"/>
    <property type="molecule type" value="Genomic_DNA"/>
</dbReference>
<evidence type="ECO:0000313" key="6">
    <source>
        <dbReference type="EMBL" id="KAE9107037.1"/>
    </source>
</evidence>
<dbReference type="Proteomes" id="UP000460718">
    <property type="component" value="Unassembled WGS sequence"/>
</dbReference>
<evidence type="ECO:0000313" key="10">
    <source>
        <dbReference type="EMBL" id="KAE9286175.1"/>
    </source>
</evidence>
<dbReference type="Proteomes" id="UP000429523">
    <property type="component" value="Unassembled WGS sequence"/>
</dbReference>
<feature type="region of interest" description="Disordered" evidence="1">
    <location>
        <begin position="1"/>
        <end position="79"/>
    </location>
</feature>
<evidence type="ECO:0000313" key="13">
    <source>
        <dbReference type="Proteomes" id="UP000437068"/>
    </source>
</evidence>
<evidence type="ECO:0000256" key="1">
    <source>
        <dbReference type="SAM" id="MobiDB-lite"/>
    </source>
</evidence>
<dbReference type="Proteomes" id="UP000433483">
    <property type="component" value="Unassembled WGS sequence"/>
</dbReference>
<evidence type="ECO:0000313" key="16">
    <source>
        <dbReference type="Proteomes" id="UP000441208"/>
    </source>
</evidence>
<dbReference type="EMBL" id="QXFW01001909">
    <property type="protein sequence ID" value="KAE8984313.1"/>
    <property type="molecule type" value="Genomic_DNA"/>
</dbReference>
<feature type="compositionally biased region" description="Polar residues" evidence="1">
    <location>
        <begin position="141"/>
        <end position="165"/>
    </location>
</feature>
<evidence type="ECO:0000313" key="12">
    <source>
        <dbReference type="Proteomes" id="UP000433483"/>
    </source>
</evidence>
<dbReference type="OrthoDB" id="142511at2759"/>
<evidence type="ECO:0000313" key="17">
    <source>
        <dbReference type="Proteomes" id="UP000460718"/>
    </source>
</evidence>
<name>A0A6A3S013_9STRA</name>
<dbReference type="AlphaFoldDB" id="A0A6A3S013"/>
<comment type="caution">
    <text evidence="6">The sequence shown here is derived from an EMBL/GenBank/DDBJ whole genome shotgun (WGS) entry which is preliminary data.</text>
</comment>
<evidence type="ECO:0000313" key="9">
    <source>
        <dbReference type="EMBL" id="KAE9195102.1"/>
    </source>
</evidence>
<dbReference type="Proteomes" id="UP000441208">
    <property type="component" value="Unassembled WGS sequence"/>
</dbReference>
<evidence type="ECO:0000313" key="15">
    <source>
        <dbReference type="Proteomes" id="UP000440732"/>
    </source>
</evidence>
<evidence type="ECO:0000313" key="18">
    <source>
        <dbReference type="Proteomes" id="UP000476176"/>
    </source>
</evidence>
<evidence type="ECO:0000313" key="5">
    <source>
        <dbReference type="EMBL" id="KAE9083029.1"/>
    </source>
</evidence>
<feature type="region of interest" description="Disordered" evidence="1">
    <location>
        <begin position="104"/>
        <end position="165"/>
    </location>
</feature>
<dbReference type="Proteomes" id="UP000440367">
    <property type="component" value="Unassembled WGS sequence"/>
</dbReference>
<reference evidence="11 12" key="1">
    <citation type="submission" date="2018-08" db="EMBL/GenBank/DDBJ databases">
        <title>Genomic investigation of the strawberry pathogen Phytophthora fragariae indicates pathogenicity is determined by transcriptional variation in three key races.</title>
        <authorList>
            <person name="Adams T.M."/>
            <person name="Armitage A.D."/>
            <person name="Sobczyk M.K."/>
            <person name="Bates H.J."/>
            <person name="Dunwell J.M."/>
            <person name="Nellist C.F."/>
            <person name="Harrison R.J."/>
        </authorList>
    </citation>
    <scope>NUCLEOTIDE SEQUENCE [LARGE SCALE GENOMIC DNA]</scope>
    <source>
        <strain evidence="10 13">A4</strain>
        <strain evidence="9 14">BC-1</strain>
        <strain evidence="8 18">BC-23</strain>
        <strain evidence="7 12">NOV-27</strain>
        <strain evidence="6 15">NOV-5</strain>
        <strain evidence="5 16">NOV-71</strain>
        <strain evidence="2 11">NOV-9</strain>
        <strain evidence="4 19">ONT-3</strain>
        <strain evidence="3 17">SCRP245</strain>
    </source>
</reference>
<proteinExistence type="predicted"/>
<dbReference type="Proteomes" id="UP000476176">
    <property type="component" value="Unassembled WGS sequence"/>
</dbReference>
<feature type="compositionally biased region" description="Basic and acidic residues" evidence="1">
    <location>
        <begin position="50"/>
        <end position="60"/>
    </location>
</feature>
<feature type="compositionally biased region" description="Basic residues" evidence="1">
    <location>
        <begin position="243"/>
        <end position="253"/>
    </location>
</feature>
<evidence type="ECO:0000313" key="2">
    <source>
        <dbReference type="EMBL" id="KAE8926541.1"/>
    </source>
</evidence>
<evidence type="ECO:0000313" key="3">
    <source>
        <dbReference type="EMBL" id="KAE8984313.1"/>
    </source>
</evidence>
<sequence>MVTTRRGQRQPSPVQSESDHEESDELGSVPTDEEEEQKNEDNDEWSNYDEEVRSDRRVEVMEQTTEVSRSTSSSTPVGLTPEMAMITSALQHLTAMVEAFRAPAVGSSEPDDDHLSRSEEVAAPPRPPRTSRVNEEARSATVASSSTPAEQTNAGLESPATTELSRVASTLQHLTETMAQLQRAPTAERRTEPATGTELTTIMAAIQQLAAVITNRQSTPIGTTRAAQPTRRRAGTVHGTSRTSRRRTTTASHHLRTAVAVVRASRLTMVLGVEAPSHGVMAEMETATTETVTARTVPAVDPVEAEDGEDGVDNATLTPDLDATHRQCTKKIIDADEE</sequence>
<dbReference type="Proteomes" id="UP000440732">
    <property type="component" value="Unassembled WGS sequence"/>
</dbReference>
<evidence type="ECO:0000313" key="14">
    <source>
        <dbReference type="Proteomes" id="UP000440367"/>
    </source>
</evidence>
<feature type="region of interest" description="Disordered" evidence="1">
    <location>
        <begin position="221"/>
        <end position="253"/>
    </location>
</feature>
<dbReference type="EMBL" id="QXFZ01001929">
    <property type="protein sequence ID" value="KAE9083029.1"/>
    <property type="molecule type" value="Genomic_DNA"/>
</dbReference>
<dbReference type="Proteomes" id="UP000437068">
    <property type="component" value="Unassembled WGS sequence"/>
</dbReference>
<feature type="compositionally biased region" description="Polar residues" evidence="1">
    <location>
        <begin position="1"/>
        <end position="16"/>
    </location>
</feature>